<dbReference type="OrthoDB" id="10016252at2759"/>
<keyword evidence="2" id="KW-0285">Flavoprotein</keyword>
<evidence type="ECO:0000256" key="4">
    <source>
        <dbReference type="ARBA" id="ARBA00023002"/>
    </source>
</evidence>
<evidence type="ECO:0000256" key="3">
    <source>
        <dbReference type="ARBA" id="ARBA00022827"/>
    </source>
</evidence>
<dbReference type="HOGENOM" id="CLU_009665_20_0_1"/>
<accession>F8P879</accession>
<evidence type="ECO:0000259" key="5">
    <source>
        <dbReference type="Pfam" id="PF01494"/>
    </source>
</evidence>
<dbReference type="KEGG" id="sla:SERLADRAFT_358045"/>
<proteinExistence type="predicted"/>
<evidence type="ECO:0000256" key="2">
    <source>
        <dbReference type="ARBA" id="ARBA00022630"/>
    </source>
</evidence>
<evidence type="ECO:0000313" key="6">
    <source>
        <dbReference type="EMBL" id="EGO20635.1"/>
    </source>
</evidence>
<dbReference type="Proteomes" id="UP000008064">
    <property type="component" value="Unassembled WGS sequence"/>
</dbReference>
<gene>
    <name evidence="6" type="ORF">SERLADRAFT_358045</name>
</gene>
<dbReference type="InterPro" id="IPR036188">
    <property type="entry name" value="FAD/NAD-bd_sf"/>
</dbReference>
<dbReference type="InterPro" id="IPR050641">
    <property type="entry name" value="RIFMO-like"/>
</dbReference>
<dbReference type="GeneID" id="18809596"/>
<feature type="domain" description="FAD-binding" evidence="5">
    <location>
        <begin position="333"/>
        <end position="372"/>
    </location>
</feature>
<dbReference type="PANTHER" id="PTHR43004:SF19">
    <property type="entry name" value="BINDING MONOOXYGENASE, PUTATIVE (JCVI)-RELATED"/>
    <property type="match status" value="1"/>
</dbReference>
<organism>
    <name type="scientific">Serpula lacrymans var. lacrymans (strain S7.9)</name>
    <name type="common">Dry rot fungus</name>
    <dbReference type="NCBI Taxonomy" id="578457"/>
    <lineage>
        <taxon>Eukaryota</taxon>
        <taxon>Fungi</taxon>
        <taxon>Dikarya</taxon>
        <taxon>Basidiomycota</taxon>
        <taxon>Agaricomycotina</taxon>
        <taxon>Agaricomycetes</taxon>
        <taxon>Agaricomycetidae</taxon>
        <taxon>Boletales</taxon>
        <taxon>Coniophorineae</taxon>
        <taxon>Serpulaceae</taxon>
        <taxon>Serpula</taxon>
    </lineage>
</organism>
<dbReference type="Gene3D" id="3.50.50.60">
    <property type="entry name" value="FAD/NAD(P)-binding domain"/>
    <property type="match status" value="2"/>
</dbReference>
<reference evidence="6" key="1">
    <citation type="submission" date="2011-04" db="EMBL/GenBank/DDBJ databases">
        <title>Evolution of plant cell wall degrading machinery underlies the functional diversity of forest fungi.</title>
        <authorList>
            <consortium name="US DOE Joint Genome Institute (JGI-PGF)"/>
            <person name="Eastwood D.C."/>
            <person name="Floudas D."/>
            <person name="Binder M."/>
            <person name="Majcherczyk A."/>
            <person name="Schneider P."/>
            <person name="Aerts A."/>
            <person name="Asiegbu F.O."/>
            <person name="Baker S.E."/>
            <person name="Barry K."/>
            <person name="Bendiksby M."/>
            <person name="Blumentritt M."/>
            <person name="Coutinho P.M."/>
            <person name="Cullen D."/>
            <person name="Cullen D."/>
            <person name="Gathman A."/>
            <person name="Goodell B."/>
            <person name="Henrissat B."/>
            <person name="Ihrmark K."/>
            <person name="Kauserud H."/>
            <person name="Kohler A."/>
            <person name="LaButti K."/>
            <person name="Lapidus A."/>
            <person name="Lavin J.L."/>
            <person name="Lee Y.-H."/>
            <person name="Lindquist E."/>
            <person name="Lilly W."/>
            <person name="Lucas S."/>
            <person name="Morin E."/>
            <person name="Murat C."/>
            <person name="Oguiza J.A."/>
            <person name="Park J."/>
            <person name="Pisabarro A.G."/>
            <person name="Riley R."/>
            <person name="Rosling A."/>
            <person name="Salamov A."/>
            <person name="Schmidt O."/>
            <person name="Schmutz J."/>
            <person name="Skrede I."/>
            <person name="Stenlid J."/>
            <person name="Wiebenga A."/>
            <person name="Xie X."/>
            <person name="Kues U."/>
            <person name="Hibbett D.S."/>
            <person name="Hoffmeister D."/>
            <person name="Hogberg N."/>
            <person name="Martin F."/>
            <person name="Grigoriev I.V."/>
            <person name="Watkinson S.C."/>
        </authorList>
    </citation>
    <scope>NUCLEOTIDE SEQUENCE</scope>
    <source>
        <strain evidence="6">S7.9</strain>
    </source>
</reference>
<dbReference type="EMBL" id="GL945440">
    <property type="protein sequence ID" value="EGO20635.1"/>
    <property type="molecule type" value="Genomic_DNA"/>
</dbReference>
<name>F8P879_SERL9</name>
<sequence>MSLPESTTVLIVGAGPTGLAAALSLIHHGVRDFVIVDTVLQGQNTSRALVIHAATLEALNTIGCADELNDLGLKEENANIRSRYSKIFRVDFNSLNKYTNYAHALILPQPITERVLEDKLQSLGGRVYRPHTVSGLSRNKQDSTITDVVFQDGQIIKAKYVIGADGARSAIRNIAGIRFADPDGEDVSKSNLLSQIVLADVTFADESGVPDAGLNMITDSAGFFLFIRYSKSFVSMLPEYEGKQIIDNVYRVGFGVPVEMGTPPHAPPREYIQVLVDKFGPVSSGGAPPLKIEQVIWSTRFRTHSAIADRFFTRLGAPSDVDLNENSGEKEGGVILLVGDAAHIHSPAGGQGMNLGLRDAVALGDAIHSHINASQSSSSPSPSLAPHPDIILQTFAASRRARALEVIALTKSLLSVLGMKWGQYMRWCPVTLGSVRDCLLWIAGRVGWIRGMAAWRMSGLGMR</sequence>
<keyword evidence="4" id="KW-0560">Oxidoreductase</keyword>
<dbReference type="PRINTS" id="PR00420">
    <property type="entry name" value="RNGMNOXGNASE"/>
</dbReference>
<feature type="domain" description="FAD-binding" evidence="5">
    <location>
        <begin position="7"/>
        <end position="184"/>
    </location>
</feature>
<protein>
    <recommendedName>
        <fullName evidence="5">FAD-binding domain-containing protein</fullName>
    </recommendedName>
</protein>
<dbReference type="RefSeq" id="XP_007322601.1">
    <property type="nucleotide sequence ID" value="XM_007322539.1"/>
</dbReference>
<dbReference type="InterPro" id="IPR002938">
    <property type="entry name" value="FAD-bd"/>
</dbReference>
<dbReference type="GO" id="GO:0071949">
    <property type="term" value="F:FAD binding"/>
    <property type="evidence" value="ECO:0007669"/>
    <property type="project" value="InterPro"/>
</dbReference>
<keyword evidence="3" id="KW-0274">FAD</keyword>
<dbReference type="Pfam" id="PF01494">
    <property type="entry name" value="FAD_binding_3"/>
    <property type="match status" value="2"/>
</dbReference>
<evidence type="ECO:0000256" key="1">
    <source>
        <dbReference type="ARBA" id="ARBA00001974"/>
    </source>
</evidence>
<comment type="cofactor">
    <cofactor evidence="1">
        <name>FAD</name>
        <dbReference type="ChEBI" id="CHEBI:57692"/>
    </cofactor>
</comment>
<dbReference type="AlphaFoldDB" id="F8P879"/>
<dbReference type="GO" id="GO:0016709">
    <property type="term" value="F:oxidoreductase activity, acting on paired donors, with incorporation or reduction of molecular oxygen, NAD(P)H as one donor, and incorporation of one atom of oxygen"/>
    <property type="evidence" value="ECO:0007669"/>
    <property type="project" value="UniProtKB-ARBA"/>
</dbReference>
<dbReference type="PANTHER" id="PTHR43004">
    <property type="entry name" value="TRK SYSTEM POTASSIUM UPTAKE PROTEIN"/>
    <property type="match status" value="1"/>
</dbReference>
<dbReference type="SUPFAM" id="SSF51905">
    <property type="entry name" value="FAD/NAD(P)-binding domain"/>
    <property type="match status" value="1"/>
</dbReference>